<dbReference type="GO" id="GO:0009881">
    <property type="term" value="F:photoreceptor activity"/>
    <property type="evidence" value="ECO:0007669"/>
    <property type="project" value="UniProtKB-KW"/>
</dbReference>
<dbReference type="Pfam" id="PF00360">
    <property type="entry name" value="PHY"/>
    <property type="match status" value="1"/>
</dbReference>
<dbReference type="Pfam" id="PF02518">
    <property type="entry name" value="HATPase_c"/>
    <property type="match status" value="1"/>
</dbReference>
<dbReference type="AlphaFoldDB" id="A0A1E1LQU3"/>
<dbReference type="Gene3D" id="3.30.565.10">
    <property type="entry name" value="Histidine kinase-like ATPase, C-terminal domain"/>
    <property type="match status" value="1"/>
</dbReference>
<dbReference type="InterPro" id="IPR013654">
    <property type="entry name" value="PAS_2"/>
</dbReference>
<dbReference type="PROSITE" id="PS50109">
    <property type="entry name" value="HIS_KIN"/>
    <property type="match status" value="1"/>
</dbReference>
<keyword evidence="1" id="KW-0600">Photoreceptor protein</keyword>
<dbReference type="InterPro" id="IPR003661">
    <property type="entry name" value="HisK_dim/P_dom"/>
</dbReference>
<dbReference type="GO" id="GO:0006355">
    <property type="term" value="P:regulation of DNA-templated transcription"/>
    <property type="evidence" value="ECO:0007669"/>
    <property type="project" value="InterPro"/>
</dbReference>
<accession>A0A1E1LQU3</accession>
<dbReference type="SUPFAM" id="SSF55781">
    <property type="entry name" value="GAF domain-like"/>
    <property type="match status" value="2"/>
</dbReference>
<dbReference type="InterPro" id="IPR001789">
    <property type="entry name" value="Sig_transdc_resp-reg_receiver"/>
</dbReference>
<feature type="region of interest" description="Disordered" evidence="12">
    <location>
        <begin position="991"/>
        <end position="1014"/>
    </location>
</feature>
<dbReference type="SUPFAM" id="SSF55785">
    <property type="entry name" value="PYP-like sensor domain (PAS domain)"/>
    <property type="match status" value="1"/>
</dbReference>
<evidence type="ECO:0000256" key="7">
    <source>
        <dbReference type="ARBA" id="ARBA00022840"/>
    </source>
</evidence>
<proteinExistence type="predicted"/>
<evidence type="ECO:0000256" key="8">
    <source>
        <dbReference type="ARBA" id="ARBA00022991"/>
    </source>
</evidence>
<keyword evidence="9" id="KW-0902">Two-component regulatory system</keyword>
<dbReference type="InterPro" id="IPR035965">
    <property type="entry name" value="PAS-like_dom_sf"/>
</dbReference>
<dbReference type="InterPro" id="IPR003594">
    <property type="entry name" value="HATPase_dom"/>
</dbReference>
<keyword evidence="10" id="KW-0675">Receptor</keyword>
<dbReference type="InterPro" id="IPR001294">
    <property type="entry name" value="Phytochrome"/>
</dbReference>
<feature type="compositionally biased region" description="Polar residues" evidence="12">
    <location>
        <begin position="132"/>
        <end position="141"/>
    </location>
</feature>
<dbReference type="Pfam" id="PF08446">
    <property type="entry name" value="PAS_2"/>
    <property type="match status" value="1"/>
</dbReference>
<evidence type="ECO:0000313" key="16">
    <source>
        <dbReference type="EMBL" id="CZT12882.1"/>
    </source>
</evidence>
<dbReference type="SUPFAM" id="SSF55874">
    <property type="entry name" value="ATPase domain of HSP90 chaperone/DNA topoisomerase II/histidine kinase"/>
    <property type="match status" value="1"/>
</dbReference>
<dbReference type="Gene3D" id="3.30.450.40">
    <property type="match status" value="1"/>
</dbReference>
<dbReference type="Gene3D" id="1.10.287.130">
    <property type="match status" value="1"/>
</dbReference>
<evidence type="ECO:0000256" key="3">
    <source>
        <dbReference type="ARBA" id="ARBA00022606"/>
    </source>
</evidence>
<dbReference type="PROSITE" id="PS50046">
    <property type="entry name" value="PHYTOCHROME_2"/>
    <property type="match status" value="1"/>
</dbReference>
<dbReference type="GO" id="GO:0009584">
    <property type="term" value="P:detection of visible light"/>
    <property type="evidence" value="ECO:0007669"/>
    <property type="project" value="InterPro"/>
</dbReference>
<evidence type="ECO:0000256" key="9">
    <source>
        <dbReference type="ARBA" id="ARBA00023012"/>
    </source>
</evidence>
<dbReference type="InterPro" id="IPR016132">
    <property type="entry name" value="Phyto_chromo_attachment"/>
</dbReference>
<evidence type="ECO:0000256" key="4">
    <source>
        <dbReference type="ARBA" id="ARBA00022679"/>
    </source>
</evidence>
<evidence type="ECO:0000259" key="13">
    <source>
        <dbReference type="PROSITE" id="PS50046"/>
    </source>
</evidence>
<dbReference type="InterPro" id="IPR013515">
    <property type="entry name" value="Phytochrome_cen-reg"/>
</dbReference>
<dbReference type="SMART" id="SM00448">
    <property type="entry name" value="REC"/>
    <property type="match status" value="1"/>
</dbReference>
<dbReference type="SUPFAM" id="SSF52172">
    <property type="entry name" value="CheY-like"/>
    <property type="match status" value="1"/>
</dbReference>
<evidence type="ECO:0000313" key="17">
    <source>
        <dbReference type="Proteomes" id="UP000178912"/>
    </source>
</evidence>
<keyword evidence="4" id="KW-0808">Transferase</keyword>
<evidence type="ECO:0000259" key="14">
    <source>
        <dbReference type="PROSITE" id="PS50109"/>
    </source>
</evidence>
<dbReference type="Proteomes" id="UP000178912">
    <property type="component" value="Unassembled WGS sequence"/>
</dbReference>
<name>A0A1E1LQU3_9HELO</name>
<dbReference type="SUPFAM" id="SSF47384">
    <property type="entry name" value="Homodimeric domain of signal transducing histidine kinase"/>
    <property type="match status" value="1"/>
</dbReference>
<dbReference type="Gene3D" id="3.40.50.2300">
    <property type="match status" value="1"/>
</dbReference>
<keyword evidence="5" id="KW-0547">Nucleotide-binding</keyword>
<keyword evidence="6" id="KW-0418">Kinase</keyword>
<dbReference type="CDD" id="cd00082">
    <property type="entry name" value="HisKA"/>
    <property type="match status" value="1"/>
</dbReference>
<dbReference type="GO" id="GO:0000155">
    <property type="term" value="F:phosphorelay sensor kinase activity"/>
    <property type="evidence" value="ECO:0007669"/>
    <property type="project" value="InterPro"/>
</dbReference>
<dbReference type="GO" id="GO:0005524">
    <property type="term" value="F:ATP binding"/>
    <property type="evidence" value="ECO:0007669"/>
    <property type="project" value="UniProtKB-KW"/>
</dbReference>
<feature type="domain" description="Phytochrome chromophore attachment site" evidence="13">
    <location>
        <begin position="366"/>
        <end position="528"/>
    </location>
</feature>
<dbReference type="InterPro" id="IPR011006">
    <property type="entry name" value="CheY-like_superfamily"/>
</dbReference>
<dbReference type="Pfam" id="PF00512">
    <property type="entry name" value="HisKA"/>
    <property type="match status" value="1"/>
</dbReference>
<keyword evidence="3" id="KW-0716">Sensory transduction</keyword>
<reference evidence="17" key="1">
    <citation type="submission" date="2016-03" db="EMBL/GenBank/DDBJ databases">
        <authorList>
            <person name="Guldener U."/>
        </authorList>
    </citation>
    <scope>NUCLEOTIDE SEQUENCE [LARGE SCALE GENOMIC DNA]</scope>
    <source>
        <strain evidence="17">04CH-RAC-A.6.1</strain>
    </source>
</reference>
<gene>
    <name evidence="16" type="ORF">RAG0_16552</name>
</gene>
<sequence length="1263" mass="140868">MSEYAASRNSYTIFSRNSMRSVRGLLKRKKSSLKFEQELATSKSQTSLPSMDVSTGDRVFPIRNLKSNIDLYREAAIASNRPEEGVVDTSQPRDDSLQTEHRLITSSVSEDFRTPRQSMIGEPNVGSPKVSARSQFISSGSGPPGVFQGIDPDMEQYKNPPGYRQCEDEPIHAPGAIQSFGALIGLRYNDFGDLQVRIASENTRKILGCGPEQLFALTSFLDVLKDNVRDEMVARVNHTLNAGSTAETETRLDVFKIILSFPYEPEIRLWCAIHLAPHPDGLVICEFEEYQDAFFLKDIRATQTLPESPISSMVVTPEELKRSTTSKSKPLPVIDVARQRKNQEFSSLDLFNALSQAQKQIASCPTIERVEEVVVGIVAELTGFHRVMFYRFDSQKNGRVDAELLNPKASTDVWLGLNYPASDIPKQARELYKINRIRILNDRDAETSRLVCRDAVDSESPLDLTHSYLRAMSPIHNKYLANMGVRSTMSISVVINDDLWGLIACHGYGDIGIRVSLPIRELCRNIGEFVAARVQQLLMQKRIAARRAPTATPSSQNNAGFIAASSSDLLKLVDADFALLSIDDEARAIGRLDPYPEAIAIASYLQTCKFTEIKASETINVDFPQLATRHEIKEIAGLLLIPLNFGGGNDFLVFFRKGQMKQVKWAGNPHEKIYKAGSEYLEPRASFQRWVETTSGTSEEWTDEQLDTASMLGLLYGRFIEVLRQKASAKQTGQLTQIRASSRELRTPLNAIVNYLEMALENQVDAKTRDILDRAQEASTSLVSVMEDLLRLTKPENSSTRVLDETFNLNLTIARAMKGLQKDASRKGLELHVAVNDQLPNMVKGDPDRLKDAMLHLTSYAFKESGRVDVQINLIRTKRDISTVGITIRDNGPGKSDAELDDTFQEFDASHDDDDWLFATVENGNPSPPEGRSTKADLALVARYLRDVNGQIRLHSELGKGTIFSVEIPFRHAKSSDTSRSRKLRNMFSPTLATHMGSSPPSPPPSAKWPKPSGPVSEIGMMNGSRNGNGISPTNSNGMAASMTRNSPITSQFPVPPGHSGISPKRISSQNLDKQSNQHVSSRSSVSAHHRFSALYTDTDPEILNSGLRLNVLVAEDNILSQTMLEKRFVMRGHEITITSDGQECHDRFAVSGAKVDVIIMDLKMPSVDGALATRMIRFFEKECNYRFGQQPLTKRVPILAMSTTLVEENRFEYIQAGFDGWIMKPIDFQRLDLILQGVKNPESKQDTLYRPGQWEKGGWFFP</sequence>
<feature type="compositionally biased region" description="Polar residues" evidence="12">
    <location>
        <begin position="1066"/>
        <end position="1079"/>
    </location>
</feature>
<keyword evidence="2 11" id="KW-0597">Phosphoprotein</keyword>
<feature type="domain" description="Histidine kinase" evidence="14">
    <location>
        <begin position="740"/>
        <end position="972"/>
    </location>
</feature>
<feature type="domain" description="Response regulatory" evidence="15">
    <location>
        <begin position="1111"/>
        <end position="1240"/>
    </location>
</feature>
<dbReference type="PANTHER" id="PTHR43065">
    <property type="entry name" value="SENSOR HISTIDINE KINASE"/>
    <property type="match status" value="1"/>
</dbReference>
<dbReference type="InterPro" id="IPR036097">
    <property type="entry name" value="HisK_dim/P_sf"/>
</dbReference>
<organism evidence="16 17">
    <name type="scientific">Rhynchosporium agropyri</name>
    <dbReference type="NCBI Taxonomy" id="914238"/>
    <lineage>
        <taxon>Eukaryota</taxon>
        <taxon>Fungi</taxon>
        <taxon>Dikarya</taxon>
        <taxon>Ascomycota</taxon>
        <taxon>Pezizomycotina</taxon>
        <taxon>Leotiomycetes</taxon>
        <taxon>Helotiales</taxon>
        <taxon>Ploettnerulaceae</taxon>
        <taxon>Rhynchosporium</taxon>
    </lineage>
</organism>
<dbReference type="InterPro" id="IPR005467">
    <property type="entry name" value="His_kinase_dom"/>
</dbReference>
<dbReference type="OrthoDB" id="2015534at2759"/>
<evidence type="ECO:0000259" key="15">
    <source>
        <dbReference type="PROSITE" id="PS50110"/>
    </source>
</evidence>
<dbReference type="InterPro" id="IPR029016">
    <property type="entry name" value="GAF-like_dom_sf"/>
</dbReference>
<dbReference type="InterPro" id="IPR043150">
    <property type="entry name" value="Phytochrome_PHY_sf"/>
</dbReference>
<evidence type="ECO:0000256" key="11">
    <source>
        <dbReference type="PROSITE-ProRule" id="PRU00169"/>
    </source>
</evidence>
<dbReference type="InterPro" id="IPR036890">
    <property type="entry name" value="HATPase_C_sf"/>
</dbReference>
<evidence type="ECO:0000256" key="2">
    <source>
        <dbReference type="ARBA" id="ARBA00022553"/>
    </source>
</evidence>
<evidence type="ECO:0000256" key="10">
    <source>
        <dbReference type="ARBA" id="ARBA00023170"/>
    </source>
</evidence>
<feature type="modified residue" description="4-aspartylphosphate" evidence="11">
    <location>
        <position position="1162"/>
    </location>
</feature>
<keyword evidence="7" id="KW-0067">ATP-binding</keyword>
<dbReference type="Pfam" id="PF01590">
    <property type="entry name" value="GAF"/>
    <property type="match status" value="1"/>
</dbReference>
<dbReference type="PANTHER" id="PTHR43065:SF10">
    <property type="entry name" value="PEROXIDE STRESS-ACTIVATED HISTIDINE KINASE MAK3"/>
    <property type="match status" value="1"/>
</dbReference>
<evidence type="ECO:0000256" key="1">
    <source>
        <dbReference type="ARBA" id="ARBA00022543"/>
    </source>
</evidence>
<dbReference type="Pfam" id="PF00072">
    <property type="entry name" value="Response_reg"/>
    <property type="match status" value="1"/>
</dbReference>
<protein>
    <submittedName>
        <fullName evidence="16">Related to phytochrome</fullName>
    </submittedName>
</protein>
<evidence type="ECO:0000256" key="6">
    <source>
        <dbReference type="ARBA" id="ARBA00022777"/>
    </source>
</evidence>
<dbReference type="PRINTS" id="PR01033">
    <property type="entry name" value="PHYTOCHROME"/>
</dbReference>
<feature type="region of interest" description="Disordered" evidence="12">
    <location>
        <begin position="1047"/>
        <end position="1087"/>
    </location>
</feature>
<dbReference type="Gene3D" id="3.30.450.270">
    <property type="match status" value="1"/>
</dbReference>
<dbReference type="PROSITE" id="PS50110">
    <property type="entry name" value="RESPONSE_REGULATORY"/>
    <property type="match status" value="1"/>
</dbReference>
<dbReference type="CDD" id="cd17546">
    <property type="entry name" value="REC_hyHK_CKI1_RcsC-like"/>
    <property type="match status" value="1"/>
</dbReference>
<dbReference type="SMART" id="SM00388">
    <property type="entry name" value="HisKA"/>
    <property type="match status" value="1"/>
</dbReference>
<evidence type="ECO:0000256" key="5">
    <source>
        <dbReference type="ARBA" id="ARBA00022741"/>
    </source>
</evidence>
<dbReference type="Gene3D" id="3.30.450.20">
    <property type="entry name" value="PAS domain"/>
    <property type="match status" value="2"/>
</dbReference>
<dbReference type="EMBL" id="FJUX01000171">
    <property type="protein sequence ID" value="CZT12882.1"/>
    <property type="molecule type" value="Genomic_DNA"/>
</dbReference>
<keyword evidence="8" id="KW-0157">Chromophore</keyword>
<feature type="region of interest" description="Disordered" evidence="12">
    <location>
        <begin position="116"/>
        <end position="145"/>
    </location>
</feature>
<evidence type="ECO:0000256" key="12">
    <source>
        <dbReference type="SAM" id="MobiDB-lite"/>
    </source>
</evidence>
<dbReference type="InterPro" id="IPR003018">
    <property type="entry name" value="GAF"/>
</dbReference>
<keyword evidence="17" id="KW-1185">Reference proteome</keyword>